<keyword evidence="8" id="KW-1185">Reference proteome</keyword>
<evidence type="ECO:0000259" key="6">
    <source>
        <dbReference type="Pfam" id="PF14759"/>
    </source>
</evidence>
<dbReference type="Pfam" id="PF14759">
    <property type="entry name" value="Reductase_C"/>
    <property type="match status" value="1"/>
</dbReference>
<dbReference type="PRINTS" id="PR00368">
    <property type="entry name" value="FADPNR"/>
</dbReference>
<dbReference type="PATRIC" id="fig|396014.3.peg.3011"/>
<evidence type="ECO:0000256" key="4">
    <source>
        <dbReference type="ARBA" id="ARBA00023002"/>
    </source>
</evidence>
<dbReference type="HOGENOM" id="CLU_003291_4_0_11"/>
<dbReference type="SUPFAM" id="SSF51905">
    <property type="entry name" value="FAD/NAD(P)-binding domain"/>
    <property type="match status" value="2"/>
</dbReference>
<keyword evidence="2" id="KW-0285">Flavoprotein</keyword>
<evidence type="ECO:0000259" key="5">
    <source>
        <dbReference type="Pfam" id="PF07992"/>
    </source>
</evidence>
<comment type="caution">
    <text evidence="7">The sequence shown here is derived from an EMBL/GenBank/DDBJ whole genome shotgun (WGS) entry which is preliminary data.</text>
</comment>
<feature type="domain" description="FAD/NAD(P)-binding" evidence="5">
    <location>
        <begin position="7"/>
        <end position="301"/>
    </location>
</feature>
<accession>Z9JR09</accession>
<keyword evidence="4" id="KW-0560">Oxidoreductase</keyword>
<feature type="domain" description="Reductase C-terminal" evidence="6">
    <location>
        <begin position="320"/>
        <end position="385"/>
    </location>
</feature>
<dbReference type="PANTHER" id="PTHR43557">
    <property type="entry name" value="APOPTOSIS-INDUCING FACTOR 1"/>
    <property type="match status" value="1"/>
</dbReference>
<proteinExistence type="predicted"/>
<dbReference type="STRING" id="396014.BF93_04895"/>
<organism evidence="7 8">
    <name type="scientific">Brachybacterium phenoliresistens</name>
    <dbReference type="NCBI Taxonomy" id="396014"/>
    <lineage>
        <taxon>Bacteria</taxon>
        <taxon>Bacillati</taxon>
        <taxon>Actinomycetota</taxon>
        <taxon>Actinomycetes</taxon>
        <taxon>Micrococcales</taxon>
        <taxon>Dermabacteraceae</taxon>
        <taxon>Brachybacterium</taxon>
    </lineage>
</organism>
<dbReference type="eggNOG" id="COG0446">
    <property type="taxonomic scope" value="Bacteria"/>
</dbReference>
<dbReference type="SUPFAM" id="SSF55424">
    <property type="entry name" value="FAD/NAD-linked reductases, dimerisation (C-terminal) domain"/>
    <property type="match status" value="1"/>
</dbReference>
<reference evidence="7 8" key="1">
    <citation type="submission" date="2014-02" db="EMBL/GenBank/DDBJ databases">
        <title>Genome sequence of Brachybacterium phenoliresistens strain W13A50.</title>
        <authorList>
            <person name="Wang X."/>
        </authorList>
    </citation>
    <scope>NUCLEOTIDE SEQUENCE [LARGE SCALE GENOMIC DNA]</scope>
    <source>
        <strain evidence="7 8">W13A50</strain>
    </source>
</reference>
<evidence type="ECO:0000256" key="1">
    <source>
        <dbReference type="ARBA" id="ARBA00001974"/>
    </source>
</evidence>
<dbReference type="PANTHER" id="PTHR43557:SF2">
    <property type="entry name" value="RIESKE DOMAIN-CONTAINING PROTEIN-RELATED"/>
    <property type="match status" value="1"/>
</dbReference>
<dbReference type="Gene3D" id="3.50.50.60">
    <property type="entry name" value="FAD/NAD(P)-binding domain"/>
    <property type="match status" value="2"/>
</dbReference>
<dbReference type="PRINTS" id="PR00411">
    <property type="entry name" value="PNDRDTASEI"/>
</dbReference>
<dbReference type="GO" id="GO:0005737">
    <property type="term" value="C:cytoplasm"/>
    <property type="evidence" value="ECO:0007669"/>
    <property type="project" value="TreeGrafter"/>
</dbReference>
<comment type="cofactor">
    <cofactor evidence="1">
        <name>FAD</name>
        <dbReference type="ChEBI" id="CHEBI:57692"/>
    </cofactor>
</comment>
<evidence type="ECO:0000256" key="3">
    <source>
        <dbReference type="ARBA" id="ARBA00022827"/>
    </source>
</evidence>
<dbReference type="InterPro" id="IPR050446">
    <property type="entry name" value="FAD-oxidoreductase/Apoptosis"/>
</dbReference>
<dbReference type="EMBL" id="JDYK01000018">
    <property type="protein sequence ID" value="EWS80182.1"/>
    <property type="molecule type" value="Genomic_DNA"/>
</dbReference>
<dbReference type="Pfam" id="PF07992">
    <property type="entry name" value="Pyr_redox_2"/>
    <property type="match status" value="1"/>
</dbReference>
<protein>
    <submittedName>
        <fullName evidence="7">Pyridine nucleotide-disulfide oxidoreductase</fullName>
    </submittedName>
</protein>
<dbReference type="Gene3D" id="3.30.390.30">
    <property type="match status" value="1"/>
</dbReference>
<dbReference type="Proteomes" id="UP000023067">
    <property type="component" value="Unassembled WGS sequence"/>
</dbReference>
<evidence type="ECO:0000256" key="2">
    <source>
        <dbReference type="ARBA" id="ARBA00022630"/>
    </source>
</evidence>
<dbReference type="InterPro" id="IPR028202">
    <property type="entry name" value="Reductase_C"/>
</dbReference>
<gene>
    <name evidence="7" type="ORF">BF93_04895</name>
</gene>
<sequence length="394" mass="42144">MSQQIDRIVIIGDGLAGTNAAQSLRERGFAGSIVLLGAEEHLPYERPPLSKAVLLGEAEPDSARLHPRDWYAEQGIDLRTGVRAEVIDRAAKEVLLHGGERLAYDRLLLAPGAQPRRLPHLEVPGADVCRLRTIDDSAALKDRLAGRLLIIGGGWIGLEVAAAARRAGGRVTLAVRGALPLAGVLGDEVAQVFADLHREHDVDLRTGTTVEEVRHVEDRTRARLSDGEDLEVDTILVGIGAAPDVEPAAAAGLAGPDGIAVDAALRTADPDICAAGDAALHEHPQLGRIRVDHWDAAIEQGRHAAGTLLGGQEPYARLPYFFTDQYDLGMEYVGHVGAKGFDRVHLVGDVPGRLFRAYWVRGESVVAGMHVNDWDAIDEVRRLVGGSVAGLPAR</sequence>
<dbReference type="RefSeq" id="WP_038373770.1">
    <property type="nucleotide sequence ID" value="NZ_KK070001.1"/>
</dbReference>
<evidence type="ECO:0000313" key="8">
    <source>
        <dbReference type="Proteomes" id="UP000023067"/>
    </source>
</evidence>
<dbReference type="InterPro" id="IPR016156">
    <property type="entry name" value="FAD/NAD-linked_Rdtase_dimer_sf"/>
</dbReference>
<keyword evidence="3" id="KW-0274">FAD</keyword>
<evidence type="ECO:0000313" key="7">
    <source>
        <dbReference type="EMBL" id="EWS80182.1"/>
    </source>
</evidence>
<dbReference type="AlphaFoldDB" id="Z9JR09"/>
<dbReference type="OrthoDB" id="9802028at2"/>
<dbReference type="GO" id="GO:0016651">
    <property type="term" value="F:oxidoreductase activity, acting on NAD(P)H"/>
    <property type="evidence" value="ECO:0007669"/>
    <property type="project" value="TreeGrafter"/>
</dbReference>
<name>Z9JR09_9MICO</name>
<dbReference type="InterPro" id="IPR023753">
    <property type="entry name" value="FAD/NAD-binding_dom"/>
</dbReference>
<dbReference type="InterPro" id="IPR036188">
    <property type="entry name" value="FAD/NAD-bd_sf"/>
</dbReference>